<keyword evidence="2" id="KW-0812">Transmembrane</keyword>
<name>A0A5C2SVC1_9APHY</name>
<dbReference type="EMBL" id="ML122250">
    <property type="protein sequence ID" value="RPD67550.1"/>
    <property type="molecule type" value="Genomic_DNA"/>
</dbReference>
<evidence type="ECO:0000313" key="3">
    <source>
        <dbReference type="EMBL" id="RPD67550.1"/>
    </source>
</evidence>
<feature type="transmembrane region" description="Helical" evidence="2">
    <location>
        <begin position="163"/>
        <end position="184"/>
    </location>
</feature>
<evidence type="ECO:0000313" key="4">
    <source>
        <dbReference type="Proteomes" id="UP000313359"/>
    </source>
</evidence>
<reference evidence="3" key="1">
    <citation type="journal article" date="2018" name="Genome Biol. Evol.">
        <title>Genomics and development of Lentinus tigrinus, a white-rot wood-decaying mushroom with dimorphic fruiting bodies.</title>
        <authorList>
            <person name="Wu B."/>
            <person name="Xu Z."/>
            <person name="Knudson A."/>
            <person name="Carlson A."/>
            <person name="Chen N."/>
            <person name="Kovaka S."/>
            <person name="LaButti K."/>
            <person name="Lipzen A."/>
            <person name="Pennachio C."/>
            <person name="Riley R."/>
            <person name="Schakwitz W."/>
            <person name="Umezawa K."/>
            <person name="Ohm R.A."/>
            <person name="Grigoriev I.V."/>
            <person name="Nagy L.G."/>
            <person name="Gibbons J."/>
            <person name="Hibbett D."/>
        </authorList>
    </citation>
    <scope>NUCLEOTIDE SEQUENCE [LARGE SCALE GENOMIC DNA]</scope>
    <source>
        <strain evidence="3">ALCF2SS1-6</strain>
    </source>
</reference>
<keyword evidence="4" id="KW-1185">Reference proteome</keyword>
<feature type="region of interest" description="Disordered" evidence="1">
    <location>
        <begin position="195"/>
        <end position="250"/>
    </location>
</feature>
<protein>
    <submittedName>
        <fullName evidence="3">Uncharacterized protein</fullName>
    </submittedName>
</protein>
<organism evidence="3 4">
    <name type="scientific">Lentinus tigrinus ALCF2SS1-6</name>
    <dbReference type="NCBI Taxonomy" id="1328759"/>
    <lineage>
        <taxon>Eukaryota</taxon>
        <taxon>Fungi</taxon>
        <taxon>Dikarya</taxon>
        <taxon>Basidiomycota</taxon>
        <taxon>Agaricomycotina</taxon>
        <taxon>Agaricomycetes</taxon>
        <taxon>Polyporales</taxon>
        <taxon>Polyporaceae</taxon>
        <taxon>Lentinus</taxon>
    </lineage>
</organism>
<dbReference type="Proteomes" id="UP000313359">
    <property type="component" value="Unassembled WGS sequence"/>
</dbReference>
<feature type="compositionally biased region" description="Polar residues" evidence="1">
    <location>
        <begin position="203"/>
        <end position="213"/>
    </location>
</feature>
<accession>A0A5C2SVC1</accession>
<keyword evidence="2" id="KW-0472">Membrane</keyword>
<sequence length="263" mass="27933">MDSLTRGLFLSTSLSFRANPTSCKLLESNASPVQFNGSDVRLLVDGFINLPQFTVDGTDTCTDDESHSSAGQAAFICQGLGDGTHELDIQNDEGLNIFLCLDIGATTLSLSSLVSTASAPTTAYESFPTTWHSYSPTTVPMLYAPTSATSSSAASPVAHTAEIVAGTVAGALLVIALAVSGYLLRLRRRRRRDPQGIVPYQGIQPSIPGSFTPLQPRARSPSFEKESMETFSIAEATGPTSAGSEAESGWRWGPLRPFVLRDP</sequence>
<evidence type="ECO:0000256" key="2">
    <source>
        <dbReference type="SAM" id="Phobius"/>
    </source>
</evidence>
<dbReference type="OrthoDB" id="2766239at2759"/>
<evidence type="ECO:0000256" key="1">
    <source>
        <dbReference type="SAM" id="MobiDB-lite"/>
    </source>
</evidence>
<dbReference type="AlphaFoldDB" id="A0A5C2SVC1"/>
<keyword evidence="2" id="KW-1133">Transmembrane helix</keyword>
<gene>
    <name evidence="3" type="ORF">L227DRAFT_597195</name>
</gene>
<proteinExistence type="predicted"/>